<dbReference type="PROSITE" id="PS51311">
    <property type="entry name" value="SCGB"/>
    <property type="match status" value="1"/>
</dbReference>
<dbReference type="Pfam" id="PF01099">
    <property type="entry name" value="Uteroglobin"/>
    <property type="match status" value="1"/>
</dbReference>
<dbReference type="InterPro" id="IPR016126">
    <property type="entry name" value="Secretoglobin"/>
</dbReference>
<feature type="signal peptide" evidence="5">
    <location>
        <begin position="1"/>
        <end position="21"/>
    </location>
</feature>
<reference evidence="6" key="2">
    <citation type="submission" date="2025-08" db="UniProtKB">
        <authorList>
            <consortium name="Ensembl"/>
        </authorList>
    </citation>
    <scope>IDENTIFICATION</scope>
</reference>
<dbReference type="InterPro" id="IPR035960">
    <property type="entry name" value="Secretoglobin_sf"/>
</dbReference>
<evidence type="ECO:0000256" key="3">
    <source>
        <dbReference type="ARBA" id="ARBA00022729"/>
    </source>
</evidence>
<dbReference type="GO" id="GO:0005615">
    <property type="term" value="C:extracellular space"/>
    <property type="evidence" value="ECO:0007669"/>
    <property type="project" value="TreeGrafter"/>
</dbReference>
<evidence type="ECO:0000256" key="1">
    <source>
        <dbReference type="ARBA" id="ARBA00004613"/>
    </source>
</evidence>
<protein>
    <recommendedName>
        <fullName evidence="7">Secretoglobin family 1D member</fullName>
    </recommendedName>
</protein>
<dbReference type="PANTHER" id="PTHR11332">
    <property type="entry name" value="SECRETOGLOBIN FAMILY 1D"/>
    <property type="match status" value="1"/>
</dbReference>
<dbReference type="PANTHER" id="PTHR11332:SF6">
    <property type="entry name" value="SECRETOGLOBIN FAMILY 1D MEMBER 4"/>
    <property type="match status" value="1"/>
</dbReference>
<evidence type="ECO:0008006" key="7">
    <source>
        <dbReference type="Google" id="ProtNLM"/>
    </source>
</evidence>
<proteinExistence type="inferred from homology"/>
<name>A0A8C2PA03_CAPHI</name>
<dbReference type="CDD" id="cd00633">
    <property type="entry name" value="Secretoglobin"/>
    <property type="match status" value="1"/>
</dbReference>
<accession>A0A8C2PA03</accession>
<organism evidence="6">
    <name type="scientific">Capra hircus</name>
    <name type="common">Goat</name>
    <dbReference type="NCBI Taxonomy" id="9925"/>
    <lineage>
        <taxon>Eukaryota</taxon>
        <taxon>Metazoa</taxon>
        <taxon>Chordata</taxon>
        <taxon>Craniata</taxon>
        <taxon>Vertebrata</taxon>
        <taxon>Euteleostomi</taxon>
        <taxon>Mammalia</taxon>
        <taxon>Eutheria</taxon>
        <taxon>Laurasiatheria</taxon>
        <taxon>Artiodactyla</taxon>
        <taxon>Ruminantia</taxon>
        <taxon>Pecora</taxon>
        <taxon>Bovidae</taxon>
        <taxon>Caprinae</taxon>
        <taxon>Capra</taxon>
    </lineage>
</organism>
<gene>
    <name evidence="6" type="primary">LOC102180194</name>
</gene>
<evidence type="ECO:0000256" key="2">
    <source>
        <dbReference type="ARBA" id="ARBA00022525"/>
    </source>
</evidence>
<reference evidence="6" key="1">
    <citation type="submission" date="2019-03" db="EMBL/GenBank/DDBJ databases">
        <title>Genome sequencing and reference-guided assembly of Black Bengal Goat (Capra hircus).</title>
        <authorList>
            <person name="Siddiki A.Z."/>
            <person name="Baten A."/>
            <person name="Billah M."/>
            <person name="Alam M.A.U."/>
            <person name="Shawrob K.S.M."/>
            <person name="Saha S."/>
            <person name="Chowdhury M."/>
            <person name="Rahman A.H."/>
            <person name="Stear M."/>
            <person name="Miah G."/>
            <person name="Das G.B."/>
            <person name="Hossain M.M."/>
            <person name="Kumkum M."/>
            <person name="Islam M.S."/>
            <person name="Mollah A.M."/>
            <person name="Ahsan A."/>
            <person name="Tusar F."/>
            <person name="Khan M.K.I."/>
        </authorList>
    </citation>
    <scope>NUCLEOTIDE SEQUENCE [LARGE SCALE GENOMIC DNA]</scope>
</reference>
<comment type="subcellular location">
    <subcellularLocation>
        <location evidence="1">Secreted</location>
    </subcellularLocation>
</comment>
<evidence type="ECO:0000256" key="5">
    <source>
        <dbReference type="SAM" id="SignalP"/>
    </source>
</evidence>
<comment type="similarity">
    <text evidence="4">Belongs to the secretoglobin family. Lipophilin subfamily.</text>
</comment>
<evidence type="ECO:0000256" key="4">
    <source>
        <dbReference type="ARBA" id="ARBA00038364"/>
    </source>
</evidence>
<feature type="chain" id="PRO_5034121114" description="Secretoglobin family 1D member" evidence="5">
    <location>
        <begin position="22"/>
        <end position="124"/>
    </location>
</feature>
<sequence length="124" mass="14003">MRLSVTTLLVTLALCYYEANAVVCPIFVLDLKEYFYSPDPLYKLSLAKYIAPREAVAAKMQVKQCTNEFSVQNRLLITKILVMSFFWLHRSFCSAAHARSGVSGLLRRGQLSLLTSNPRPLAGW</sequence>
<keyword evidence="3 5" id="KW-0732">Signal</keyword>
<keyword evidence="2" id="KW-0964">Secreted</keyword>
<evidence type="ECO:0000313" key="6">
    <source>
        <dbReference type="Ensembl" id="ENSCHIP00010017004.1"/>
    </source>
</evidence>
<dbReference type="AlphaFoldDB" id="A0A8C2PA03"/>
<dbReference type="Ensembl" id="ENSCHIT00010023741.1">
    <property type="protein sequence ID" value="ENSCHIP00010017004.1"/>
    <property type="gene ID" value="ENSCHIG00010012335.1"/>
</dbReference>
<dbReference type="SUPFAM" id="SSF48201">
    <property type="entry name" value="Uteroglobin-like"/>
    <property type="match status" value="1"/>
</dbReference>